<evidence type="ECO:0000313" key="1">
    <source>
        <dbReference type="EMBL" id="KAG2315200.1"/>
    </source>
</evidence>
<protein>
    <submittedName>
        <fullName evidence="1">Uncharacterized protein</fullName>
    </submittedName>
</protein>
<keyword evidence="2" id="KW-1185">Reference proteome</keyword>
<proteinExistence type="predicted"/>
<organism evidence="1 2">
    <name type="scientific">Brassica carinata</name>
    <name type="common">Ethiopian mustard</name>
    <name type="synonym">Abyssinian cabbage</name>
    <dbReference type="NCBI Taxonomy" id="52824"/>
    <lineage>
        <taxon>Eukaryota</taxon>
        <taxon>Viridiplantae</taxon>
        <taxon>Streptophyta</taxon>
        <taxon>Embryophyta</taxon>
        <taxon>Tracheophyta</taxon>
        <taxon>Spermatophyta</taxon>
        <taxon>Magnoliopsida</taxon>
        <taxon>eudicotyledons</taxon>
        <taxon>Gunneridae</taxon>
        <taxon>Pentapetalae</taxon>
        <taxon>rosids</taxon>
        <taxon>malvids</taxon>
        <taxon>Brassicales</taxon>
        <taxon>Brassicaceae</taxon>
        <taxon>Brassiceae</taxon>
        <taxon>Brassica</taxon>
    </lineage>
</organism>
<name>A0A8X7VPX3_BRACI</name>
<accession>A0A8X7VPX3</accession>
<dbReference type="EMBL" id="JAAMPC010000004">
    <property type="protein sequence ID" value="KAG2315200.1"/>
    <property type="molecule type" value="Genomic_DNA"/>
</dbReference>
<gene>
    <name evidence="1" type="ORF">Bca52824_018322</name>
</gene>
<dbReference type="AlphaFoldDB" id="A0A8X7VPX3"/>
<evidence type="ECO:0000313" key="2">
    <source>
        <dbReference type="Proteomes" id="UP000886595"/>
    </source>
</evidence>
<comment type="caution">
    <text evidence="1">The sequence shown here is derived from an EMBL/GenBank/DDBJ whole genome shotgun (WGS) entry which is preliminary data.</text>
</comment>
<dbReference type="Proteomes" id="UP000886595">
    <property type="component" value="Unassembled WGS sequence"/>
</dbReference>
<dbReference type="OrthoDB" id="1936608at2759"/>
<reference evidence="1 2" key="1">
    <citation type="submission" date="2020-02" db="EMBL/GenBank/DDBJ databases">
        <authorList>
            <person name="Ma Q."/>
            <person name="Huang Y."/>
            <person name="Song X."/>
            <person name="Pei D."/>
        </authorList>
    </citation>
    <scope>NUCLEOTIDE SEQUENCE [LARGE SCALE GENOMIC DNA]</scope>
    <source>
        <strain evidence="1">Sxm20200214</strain>
        <tissue evidence="1">Leaf</tissue>
    </source>
</reference>
<sequence length="91" mass="9999">MCRADNLEAAEIIRCLQMYGDASRQIINLDKSSIIFGSKVPSTMKLEVKAVLGIEKEGGDVTYLGLPECFSGSKRQLLSSVGTEIRTVNFR</sequence>